<evidence type="ECO:0000256" key="2">
    <source>
        <dbReference type="ARBA" id="ARBA00093435"/>
    </source>
</evidence>
<dbReference type="InterPro" id="IPR019585">
    <property type="entry name" value="Rpn7/CSN1"/>
</dbReference>
<dbReference type="InterPro" id="IPR049549">
    <property type="entry name" value="RPN7_PSMD6_C"/>
</dbReference>
<evidence type="ECO:0000256" key="3">
    <source>
        <dbReference type="ARBA" id="ARBA00093502"/>
    </source>
</evidence>
<dbReference type="SMART" id="SM00088">
    <property type="entry name" value="PINT"/>
    <property type="match status" value="1"/>
</dbReference>
<dbReference type="InterPro" id="IPR045135">
    <property type="entry name" value="Rpn7_N"/>
</dbReference>
<dbReference type="AlphaFoldDB" id="G4T9D1"/>
<dbReference type="eggNOG" id="KOG0687">
    <property type="taxonomic scope" value="Eukaryota"/>
</dbReference>
<dbReference type="InterPro" id="IPR001387">
    <property type="entry name" value="Cro/C1-type_HTH"/>
</dbReference>
<dbReference type="OrthoDB" id="1452at2759"/>
<dbReference type="SUPFAM" id="SSF48452">
    <property type="entry name" value="TPR-like"/>
    <property type="match status" value="1"/>
</dbReference>
<dbReference type="GO" id="GO:0008541">
    <property type="term" value="C:proteasome regulatory particle, lid subcomplex"/>
    <property type="evidence" value="ECO:0007669"/>
    <property type="project" value="UniProtKB-ARBA"/>
</dbReference>
<dbReference type="HOGENOM" id="CLU_031814_1_1_1"/>
<comment type="function">
    <text evidence="2">Component of the 19S cap proteasome complex which acts as a regulatory subunit of the 26S proteasome, involved in the ATP-dependent degradation of ubiquitinated proteins.</text>
</comment>
<dbReference type="FunFam" id="1.25.40.570:FF:000005">
    <property type="entry name" value="26S proteasome regulatory subunit N7"/>
    <property type="match status" value="1"/>
</dbReference>
<gene>
    <name evidence="7" type="ORF">PIIN_01810</name>
</gene>
<comment type="subunit">
    <text evidence="3">The 26S proteasome is composed of a core protease, known as the 20S proteasome, capped at one or both ends by the 19S regulatory complex (RC). The RC is composed of at least 18 different subunits in two subcomplexes, the base and the lid, which form the portions proximal and distal to the 20S proteolytic core, respectively. Component of the lid subcomplex of the 19S RC.</text>
</comment>
<sequence length="412" mass="46295">MADEVIPAYPNLSVAELSYRLLTPSLAHVHNASQASLLAAIKEDEMGPYYRSLYETPTITMNPLASPRIPQSPRLARAQLEAGPLGRRDDTLLAELDAQNAKTLNELEEKIQEAEKTEGESEIGEAWRAKAMYLTRIGEKDKAIEAQKTALEKTAGVGSRIDIALTLVRIGYFFALPELIKEYLEKAEEFIQKGGDWDRRNRLKVYKAYHLLSVRSFQPASTLLIDSLPTFTATELLPLPSFISLTLICATLASTRTELQKVLKSPEVQSTLAEIPEAVSVLASSLCESQYDKFFRSLAVVEEEEIRTSRLLHSHRKWFVRELRVKAYAQLLESYKSLTLESLARAFGVSPEWIDEELVHFISSGRLNCVIDRVHGVVETNRPSTKSARYEAVVKQGDILLNSIQRLSKVLY</sequence>
<evidence type="ECO:0000313" key="8">
    <source>
        <dbReference type="Proteomes" id="UP000007148"/>
    </source>
</evidence>
<reference evidence="7 8" key="1">
    <citation type="journal article" date="2011" name="PLoS Pathog.">
        <title>Endophytic Life Strategies Decoded by Genome and Transcriptome Analyses of the Mutualistic Root Symbiont Piriformospora indica.</title>
        <authorList>
            <person name="Zuccaro A."/>
            <person name="Lahrmann U."/>
            <person name="Guldener U."/>
            <person name="Langen G."/>
            <person name="Pfiffi S."/>
            <person name="Biedenkopf D."/>
            <person name="Wong P."/>
            <person name="Samans B."/>
            <person name="Grimm C."/>
            <person name="Basiewicz M."/>
            <person name="Murat C."/>
            <person name="Martin F."/>
            <person name="Kogel K.H."/>
        </authorList>
    </citation>
    <scope>NUCLEOTIDE SEQUENCE [LARGE SCALE GENOMIC DNA]</scope>
    <source>
        <strain evidence="7 8">DSM 11827</strain>
    </source>
</reference>
<dbReference type="Proteomes" id="UP000007148">
    <property type="component" value="Unassembled WGS sequence"/>
</dbReference>
<dbReference type="InParanoid" id="G4T9D1"/>
<dbReference type="Pfam" id="PF10602">
    <property type="entry name" value="RPN7"/>
    <property type="match status" value="1"/>
</dbReference>
<dbReference type="STRING" id="1109443.G4T9D1"/>
<keyword evidence="8" id="KW-1185">Reference proteome</keyword>
<comment type="caution">
    <text evidence="7">The sequence shown here is derived from an EMBL/GenBank/DDBJ whole genome shotgun (WGS) entry which is preliminary data.</text>
</comment>
<dbReference type="Pfam" id="PF21154">
    <property type="entry name" value="RPN7_PSMD6_C"/>
    <property type="match status" value="1"/>
</dbReference>
<dbReference type="SUPFAM" id="SSF46785">
    <property type="entry name" value="Winged helix' DNA-binding domain"/>
    <property type="match status" value="1"/>
</dbReference>
<dbReference type="Gene3D" id="1.25.40.570">
    <property type="match status" value="1"/>
</dbReference>
<feature type="domain" description="HTH cro/C1-type" evidence="6">
    <location>
        <begin position="339"/>
        <end position="354"/>
    </location>
</feature>
<dbReference type="FunCoup" id="G4T9D1">
    <property type="interactions" value="480"/>
</dbReference>
<dbReference type="EMBL" id="CAFZ01000022">
    <property type="protein sequence ID" value="CCA67942.1"/>
    <property type="molecule type" value="Genomic_DNA"/>
</dbReference>
<accession>G4T9D1</accession>
<dbReference type="GO" id="GO:0043161">
    <property type="term" value="P:proteasome-mediated ubiquitin-dependent protein catabolic process"/>
    <property type="evidence" value="ECO:0007669"/>
    <property type="project" value="TreeGrafter"/>
</dbReference>
<dbReference type="InterPro" id="IPR011990">
    <property type="entry name" value="TPR-like_helical_dom_sf"/>
</dbReference>
<dbReference type="Pfam" id="PF01399">
    <property type="entry name" value="PCI"/>
    <property type="match status" value="1"/>
</dbReference>
<organism evidence="7 8">
    <name type="scientific">Serendipita indica (strain DSM 11827)</name>
    <name type="common">Root endophyte fungus</name>
    <name type="synonym">Piriformospora indica</name>
    <dbReference type="NCBI Taxonomy" id="1109443"/>
    <lineage>
        <taxon>Eukaryota</taxon>
        <taxon>Fungi</taxon>
        <taxon>Dikarya</taxon>
        <taxon>Basidiomycota</taxon>
        <taxon>Agaricomycotina</taxon>
        <taxon>Agaricomycetes</taxon>
        <taxon>Sebacinales</taxon>
        <taxon>Serendipitaceae</taxon>
        <taxon>Serendipita</taxon>
    </lineage>
</organism>
<evidence type="ECO:0000256" key="4">
    <source>
        <dbReference type="SAM" id="Coils"/>
    </source>
</evidence>
<name>G4T9D1_SERID</name>
<dbReference type="OMA" id="RLHCKVD"/>
<keyword evidence="4" id="KW-0175">Coiled coil</keyword>
<keyword evidence="1 7" id="KW-0647">Proteasome</keyword>
<dbReference type="PROSITE" id="PS50250">
    <property type="entry name" value="PCI"/>
    <property type="match status" value="1"/>
</dbReference>
<dbReference type="InterPro" id="IPR000717">
    <property type="entry name" value="PCI_dom"/>
</dbReference>
<dbReference type="PANTHER" id="PTHR14145">
    <property type="entry name" value="26S PROTESOME SUBUNIT 6"/>
    <property type="match status" value="1"/>
</dbReference>
<dbReference type="InterPro" id="IPR036390">
    <property type="entry name" value="WH_DNA-bd_sf"/>
</dbReference>
<feature type="coiled-coil region" evidence="4">
    <location>
        <begin position="93"/>
        <end position="124"/>
    </location>
</feature>
<evidence type="ECO:0000256" key="1">
    <source>
        <dbReference type="ARBA" id="ARBA00022942"/>
    </source>
</evidence>
<evidence type="ECO:0000259" key="6">
    <source>
        <dbReference type="PROSITE" id="PS50943"/>
    </source>
</evidence>
<evidence type="ECO:0000259" key="5">
    <source>
        <dbReference type="PROSITE" id="PS50250"/>
    </source>
</evidence>
<protein>
    <submittedName>
        <fullName evidence="7">Probable RPN7-subunit of the regulatory particle of the proteasome</fullName>
    </submittedName>
</protein>
<evidence type="ECO:0000313" key="7">
    <source>
        <dbReference type="EMBL" id="CCA67942.1"/>
    </source>
</evidence>
<dbReference type="PANTHER" id="PTHR14145:SF1">
    <property type="entry name" value="26S PROTEASOME NON-ATPASE REGULATORY SUBUNIT 6"/>
    <property type="match status" value="1"/>
</dbReference>
<feature type="domain" description="PCI" evidence="5">
    <location>
        <begin position="216"/>
        <end position="385"/>
    </location>
</feature>
<dbReference type="PROSITE" id="PS50943">
    <property type="entry name" value="HTH_CROC1"/>
    <property type="match status" value="1"/>
</dbReference>
<proteinExistence type="predicted"/>